<proteinExistence type="predicted"/>
<name>A0A384JQZ3_BOTFB</name>
<gene>
    <name evidence="3" type="ORF">BCIN_08g04160</name>
</gene>
<sequence>MQPNSCSLRKIRDDMTTPRVKEDSSLSMAPTNQSQGPKSGDLPPELMDIIKPALQFGGLSALSGTIIGGFSGILVSRTPVLFAVASSIQWGILGTTFWGTRTALLSRYKTASIYPTPQEKALSTSLAASLAGATGGILRGPKNILPGFVVFGAAGYVGQKIYDAVDERKMEELMLEEGGKKKSGDDWMNSKWVPWKKLSDDEYEGMLGERLLKVDAEIAILDESLQALREQQNNEAGKLQGTDENNH</sequence>
<evidence type="ECO:0000313" key="4">
    <source>
        <dbReference type="Proteomes" id="UP000001798"/>
    </source>
</evidence>
<dbReference type="Proteomes" id="UP000001798">
    <property type="component" value="Chromosome 8"/>
</dbReference>
<dbReference type="KEGG" id="bfu:BCIN_08g04160"/>
<keyword evidence="2" id="KW-1133">Transmembrane helix</keyword>
<accession>A0A384JQZ3</accession>
<feature type="compositionally biased region" description="Basic and acidic residues" evidence="1">
    <location>
        <begin position="10"/>
        <end position="24"/>
    </location>
</feature>
<evidence type="ECO:0000256" key="2">
    <source>
        <dbReference type="SAM" id="Phobius"/>
    </source>
</evidence>
<feature type="transmembrane region" description="Helical" evidence="2">
    <location>
        <begin position="53"/>
        <end position="74"/>
    </location>
</feature>
<feature type="transmembrane region" description="Helical" evidence="2">
    <location>
        <begin position="80"/>
        <end position="99"/>
    </location>
</feature>
<dbReference type="EMBL" id="CP009812">
    <property type="protein sequence ID" value="ATZ52784.1"/>
    <property type="molecule type" value="Genomic_DNA"/>
</dbReference>
<feature type="region of interest" description="Disordered" evidence="1">
    <location>
        <begin position="1"/>
        <end position="44"/>
    </location>
</feature>
<keyword evidence="2" id="KW-0812">Transmembrane</keyword>
<dbReference type="VEuPathDB" id="FungiDB:Bcin08g04160"/>
<reference evidence="3 4" key="1">
    <citation type="journal article" date="2011" name="PLoS Genet.">
        <title>Genomic analysis of the necrotrophic fungal pathogens Sclerotinia sclerotiorum and Botrytis cinerea.</title>
        <authorList>
            <person name="Amselem J."/>
            <person name="Cuomo C.A."/>
            <person name="van Kan J.A."/>
            <person name="Viaud M."/>
            <person name="Benito E.P."/>
            <person name="Couloux A."/>
            <person name="Coutinho P.M."/>
            <person name="de Vries R.P."/>
            <person name="Dyer P.S."/>
            <person name="Fillinger S."/>
            <person name="Fournier E."/>
            <person name="Gout L."/>
            <person name="Hahn M."/>
            <person name="Kohn L."/>
            <person name="Lapalu N."/>
            <person name="Plummer K.M."/>
            <person name="Pradier J.M."/>
            <person name="Quevillon E."/>
            <person name="Sharon A."/>
            <person name="Simon A."/>
            <person name="ten Have A."/>
            <person name="Tudzynski B."/>
            <person name="Tudzynski P."/>
            <person name="Wincker P."/>
            <person name="Andrew M."/>
            <person name="Anthouard V."/>
            <person name="Beever R.E."/>
            <person name="Beffa R."/>
            <person name="Benoit I."/>
            <person name="Bouzid O."/>
            <person name="Brault B."/>
            <person name="Chen Z."/>
            <person name="Choquer M."/>
            <person name="Collemare J."/>
            <person name="Cotton P."/>
            <person name="Danchin E.G."/>
            <person name="Da Silva C."/>
            <person name="Gautier A."/>
            <person name="Giraud C."/>
            <person name="Giraud T."/>
            <person name="Gonzalez C."/>
            <person name="Grossetete S."/>
            <person name="Guldener U."/>
            <person name="Henrissat B."/>
            <person name="Howlett B.J."/>
            <person name="Kodira C."/>
            <person name="Kretschmer M."/>
            <person name="Lappartient A."/>
            <person name="Leroch M."/>
            <person name="Levis C."/>
            <person name="Mauceli E."/>
            <person name="Neuveglise C."/>
            <person name="Oeser B."/>
            <person name="Pearson M."/>
            <person name="Poulain J."/>
            <person name="Poussereau N."/>
            <person name="Quesneville H."/>
            <person name="Rascle C."/>
            <person name="Schumacher J."/>
            <person name="Segurens B."/>
            <person name="Sexton A."/>
            <person name="Silva E."/>
            <person name="Sirven C."/>
            <person name="Soanes D.M."/>
            <person name="Talbot N.J."/>
            <person name="Templeton M."/>
            <person name="Yandava C."/>
            <person name="Yarden O."/>
            <person name="Zeng Q."/>
            <person name="Rollins J.A."/>
            <person name="Lebrun M.H."/>
            <person name="Dickman M."/>
        </authorList>
    </citation>
    <scope>NUCLEOTIDE SEQUENCE [LARGE SCALE GENOMIC DNA]</scope>
    <source>
        <strain evidence="3 4">B05.10</strain>
    </source>
</reference>
<dbReference type="GeneID" id="5434565"/>
<evidence type="ECO:0000313" key="3">
    <source>
        <dbReference type="EMBL" id="ATZ52784.1"/>
    </source>
</evidence>
<dbReference type="RefSeq" id="XP_024550424.1">
    <property type="nucleotide sequence ID" value="XM_024694633.1"/>
</dbReference>
<dbReference type="AlphaFoldDB" id="A0A384JQZ3"/>
<feature type="compositionally biased region" description="Polar residues" evidence="1">
    <location>
        <begin position="25"/>
        <end position="37"/>
    </location>
</feature>
<reference evidence="3 4" key="2">
    <citation type="journal article" date="2012" name="Eukaryot. Cell">
        <title>Genome update of Botrytis cinerea strains B05.10 and T4.</title>
        <authorList>
            <person name="Staats M."/>
            <person name="van Kan J.A."/>
        </authorList>
    </citation>
    <scope>NUCLEOTIDE SEQUENCE [LARGE SCALE GENOMIC DNA]</scope>
    <source>
        <strain evidence="3 4">B05.10</strain>
    </source>
</reference>
<keyword evidence="2" id="KW-0472">Membrane</keyword>
<reference evidence="3 4" key="3">
    <citation type="journal article" date="2017" name="Mol. Plant Pathol.">
        <title>A gapless genome sequence of the fungus Botrytis cinerea.</title>
        <authorList>
            <person name="Van Kan J.A."/>
            <person name="Stassen J.H."/>
            <person name="Mosbach A."/>
            <person name="Van Der Lee T.A."/>
            <person name="Faino L."/>
            <person name="Farmer A.D."/>
            <person name="Papasotiriou D.G."/>
            <person name="Zhou S."/>
            <person name="Seidl M.F."/>
            <person name="Cottam E."/>
            <person name="Edel D."/>
            <person name="Hahn M."/>
            <person name="Schwartz D.C."/>
            <person name="Dietrich R.A."/>
            <person name="Widdison S."/>
            <person name="Scalliet G."/>
        </authorList>
    </citation>
    <scope>NUCLEOTIDE SEQUENCE [LARGE SCALE GENOMIC DNA]</scope>
    <source>
        <strain evidence="3 4">B05.10</strain>
    </source>
</reference>
<organism evidence="3 4">
    <name type="scientific">Botryotinia fuckeliana (strain B05.10)</name>
    <name type="common">Noble rot fungus</name>
    <name type="synonym">Botrytis cinerea</name>
    <dbReference type="NCBI Taxonomy" id="332648"/>
    <lineage>
        <taxon>Eukaryota</taxon>
        <taxon>Fungi</taxon>
        <taxon>Dikarya</taxon>
        <taxon>Ascomycota</taxon>
        <taxon>Pezizomycotina</taxon>
        <taxon>Leotiomycetes</taxon>
        <taxon>Helotiales</taxon>
        <taxon>Sclerotiniaceae</taxon>
        <taxon>Botrytis</taxon>
    </lineage>
</organism>
<dbReference type="OrthoDB" id="5565730at2759"/>
<protein>
    <submittedName>
        <fullName evidence="3">Uncharacterized protein</fullName>
    </submittedName>
</protein>
<evidence type="ECO:0000256" key="1">
    <source>
        <dbReference type="SAM" id="MobiDB-lite"/>
    </source>
</evidence>
<dbReference type="PANTHER" id="PTHR41390">
    <property type="entry name" value="CHROMOSOME 7, WHOLE GENOME SHOTGUN SEQUENCE"/>
    <property type="match status" value="1"/>
</dbReference>
<dbReference type="PANTHER" id="PTHR41390:SF1">
    <property type="entry name" value="NADH-UBIQUINONE OXIDOREDUCTASE 213 KDA SUBUNIT"/>
    <property type="match status" value="1"/>
</dbReference>
<keyword evidence="4" id="KW-1185">Reference proteome</keyword>